<dbReference type="InterPro" id="IPR008271">
    <property type="entry name" value="Ser/Thr_kinase_AS"/>
</dbReference>
<dbReference type="Gene3D" id="1.10.510.10">
    <property type="entry name" value="Transferase(Phosphotransferase) domain 1"/>
    <property type="match status" value="2"/>
</dbReference>
<dbReference type="PANTHER" id="PTHR45707:SF56">
    <property type="entry name" value="OS11G0608700 PROTEIN"/>
    <property type="match status" value="1"/>
</dbReference>
<comment type="catalytic activity">
    <reaction evidence="10">
        <text>L-tyrosyl-[protein] + ATP = O-phospho-L-tyrosyl-[protein] + ADP + H(+)</text>
        <dbReference type="Rhea" id="RHEA:10596"/>
        <dbReference type="Rhea" id="RHEA-COMP:10136"/>
        <dbReference type="Rhea" id="RHEA-COMP:20101"/>
        <dbReference type="ChEBI" id="CHEBI:15378"/>
        <dbReference type="ChEBI" id="CHEBI:30616"/>
        <dbReference type="ChEBI" id="CHEBI:46858"/>
        <dbReference type="ChEBI" id="CHEBI:61978"/>
        <dbReference type="ChEBI" id="CHEBI:456216"/>
        <dbReference type="EC" id="2.7.12.2"/>
    </reaction>
</comment>
<dbReference type="GO" id="GO:0004674">
    <property type="term" value="F:protein serine/threonine kinase activity"/>
    <property type="evidence" value="ECO:0007669"/>
    <property type="project" value="UniProtKB-KW"/>
</dbReference>
<evidence type="ECO:0000256" key="3">
    <source>
        <dbReference type="ARBA" id="ARBA00022741"/>
    </source>
</evidence>
<gene>
    <name evidence="13" type="ORF">TRITD_6Av1G222590</name>
</gene>
<proteinExistence type="inferred from homology"/>
<dbReference type="Gene3D" id="3.30.200.20">
    <property type="entry name" value="Phosphorylase Kinase, domain 1"/>
    <property type="match status" value="2"/>
</dbReference>
<organism evidence="13 14">
    <name type="scientific">Triticum turgidum subsp. durum</name>
    <name type="common">Durum wheat</name>
    <name type="synonym">Triticum durum</name>
    <dbReference type="NCBI Taxonomy" id="4567"/>
    <lineage>
        <taxon>Eukaryota</taxon>
        <taxon>Viridiplantae</taxon>
        <taxon>Streptophyta</taxon>
        <taxon>Embryophyta</taxon>
        <taxon>Tracheophyta</taxon>
        <taxon>Spermatophyta</taxon>
        <taxon>Magnoliopsida</taxon>
        <taxon>Liliopsida</taxon>
        <taxon>Poales</taxon>
        <taxon>Poaceae</taxon>
        <taxon>BOP clade</taxon>
        <taxon>Pooideae</taxon>
        <taxon>Triticodae</taxon>
        <taxon>Triticeae</taxon>
        <taxon>Triticinae</taxon>
        <taxon>Triticum</taxon>
    </lineage>
</organism>
<keyword evidence="14" id="KW-1185">Reference proteome</keyword>
<evidence type="ECO:0000256" key="2">
    <source>
        <dbReference type="ARBA" id="ARBA00022679"/>
    </source>
</evidence>
<dbReference type="Proteomes" id="UP000324705">
    <property type="component" value="Chromosome 6A"/>
</dbReference>
<dbReference type="Pfam" id="PF00069">
    <property type="entry name" value="Pkinase"/>
    <property type="match status" value="2"/>
</dbReference>
<dbReference type="FunFam" id="1.10.510.10:FF:000432">
    <property type="entry name" value="mitogen-activated protein kinase kinase 3"/>
    <property type="match status" value="1"/>
</dbReference>
<feature type="domain" description="Protein kinase" evidence="12">
    <location>
        <begin position="27"/>
        <end position="320"/>
    </location>
</feature>
<evidence type="ECO:0000256" key="8">
    <source>
        <dbReference type="ARBA" id="ARBA00049014"/>
    </source>
</evidence>
<accession>A0A9R1B539</accession>
<dbReference type="EC" id="2.7.12.2" evidence="7"/>
<keyword evidence="5 11" id="KW-0067">ATP-binding</keyword>
<sequence length="613" mass="68905">MDNKLPYTSTTTREFTFQFLEQITDHFSEKCIIGSGGFGVVYKGVLDDGEEIAVKKLLMPWLADQQFNNEFNNLAKAQHQNIIKLVGFCNHSSKEMVTYDGKQYYADVEERALCLEYLQGGSLDKHLSDESCGLDWQKRYNIIKGICDGLFYLHTAFEEPIYHLDLKPENILLDEDMAPKIGDFGLSKLLASRQTYSTKNIKGTYGYMPPEYIQRNKISNKYDVFSLGVIIIQIIAGREGYSRYGDMSSQEFVGHVHKKWAKRLKETMETPTFNEVRICLQTAIRCVEANREKRPTITDIVAELRKINSAESSHMDETFLTVAPEFDLKDLAAIKVVGKSVLLVRHKETGQFLTRKIIRGGSTNAHVRKQITLGLKISLSTKSESVVMSFHPICDCNGLISMLSEYMDGGSLADFIGTVGTIPERFLAAICKQVLEGLMYLHDEMHVIHRDLKPSKILINHTGEVKISSIFNVCAKVSSSLSRSDSFIGTFNYMAPERISGQAHDCLSDIWSLGLIIVECATGKFPYPPRESFYELLEAVVDQPSPSAPADQFSEEFCSFFSACMQKEASHRPSAQVLSTHPFLRKHDDVSIGDLASYFTTAGLSDEFDGLDL</sequence>
<evidence type="ECO:0000256" key="10">
    <source>
        <dbReference type="ARBA" id="ARBA00051693"/>
    </source>
</evidence>
<dbReference type="SUPFAM" id="SSF56112">
    <property type="entry name" value="Protein kinase-like (PK-like)"/>
    <property type="match status" value="2"/>
</dbReference>
<keyword evidence="1" id="KW-0723">Serine/threonine-protein kinase</keyword>
<keyword evidence="3 11" id="KW-0547">Nucleotide-binding</keyword>
<comment type="catalytic activity">
    <reaction evidence="8">
        <text>L-seryl-[protein] + ATP = O-phospho-L-seryl-[protein] + ADP + H(+)</text>
        <dbReference type="Rhea" id="RHEA:17989"/>
        <dbReference type="Rhea" id="RHEA-COMP:9863"/>
        <dbReference type="Rhea" id="RHEA-COMP:11604"/>
        <dbReference type="ChEBI" id="CHEBI:15378"/>
        <dbReference type="ChEBI" id="CHEBI:29999"/>
        <dbReference type="ChEBI" id="CHEBI:30616"/>
        <dbReference type="ChEBI" id="CHEBI:83421"/>
        <dbReference type="ChEBI" id="CHEBI:456216"/>
        <dbReference type="EC" id="2.7.12.2"/>
    </reaction>
</comment>
<dbReference type="AlphaFoldDB" id="A0A9R1B539"/>
<dbReference type="InterPro" id="IPR017441">
    <property type="entry name" value="Protein_kinase_ATP_BS"/>
</dbReference>
<keyword evidence="2" id="KW-0808">Transferase</keyword>
<dbReference type="InterPro" id="IPR011009">
    <property type="entry name" value="Kinase-like_dom_sf"/>
</dbReference>
<dbReference type="FunFam" id="3.30.200.20:FF:000465">
    <property type="entry name" value="Cysteine-rich receptor-like protein kinase 6"/>
    <property type="match status" value="1"/>
</dbReference>
<evidence type="ECO:0000256" key="6">
    <source>
        <dbReference type="ARBA" id="ARBA00038035"/>
    </source>
</evidence>
<dbReference type="Gramene" id="TRITD6Av1G222590.1">
    <property type="protein sequence ID" value="TRITD6Av1G222590.1"/>
    <property type="gene ID" value="TRITD6Av1G222590"/>
</dbReference>
<dbReference type="PROSITE" id="PS00108">
    <property type="entry name" value="PROTEIN_KINASE_ST"/>
    <property type="match status" value="1"/>
</dbReference>
<name>A0A9R1B539_TRITD</name>
<dbReference type="InterPro" id="IPR000719">
    <property type="entry name" value="Prot_kinase_dom"/>
</dbReference>
<keyword evidence="4" id="KW-0418">Kinase</keyword>
<evidence type="ECO:0000256" key="11">
    <source>
        <dbReference type="PROSITE-ProRule" id="PRU10141"/>
    </source>
</evidence>
<evidence type="ECO:0000313" key="14">
    <source>
        <dbReference type="Proteomes" id="UP000324705"/>
    </source>
</evidence>
<dbReference type="EMBL" id="LT934121">
    <property type="protein sequence ID" value="VAI51762.1"/>
    <property type="molecule type" value="Genomic_DNA"/>
</dbReference>
<dbReference type="SMART" id="SM00220">
    <property type="entry name" value="S_TKc"/>
    <property type="match status" value="2"/>
</dbReference>
<evidence type="ECO:0000256" key="1">
    <source>
        <dbReference type="ARBA" id="ARBA00022527"/>
    </source>
</evidence>
<evidence type="ECO:0000313" key="13">
    <source>
        <dbReference type="EMBL" id="VAI51762.1"/>
    </source>
</evidence>
<feature type="binding site" evidence="11">
    <location>
        <position position="56"/>
    </location>
    <ligand>
        <name>ATP</name>
        <dbReference type="ChEBI" id="CHEBI:30616"/>
    </ligand>
</feature>
<dbReference type="GO" id="GO:0005524">
    <property type="term" value="F:ATP binding"/>
    <property type="evidence" value="ECO:0007669"/>
    <property type="project" value="UniProtKB-UniRule"/>
</dbReference>
<evidence type="ECO:0000256" key="5">
    <source>
        <dbReference type="ARBA" id="ARBA00022840"/>
    </source>
</evidence>
<evidence type="ECO:0000256" key="4">
    <source>
        <dbReference type="ARBA" id="ARBA00022777"/>
    </source>
</evidence>
<dbReference type="PROSITE" id="PS00107">
    <property type="entry name" value="PROTEIN_KINASE_ATP"/>
    <property type="match status" value="1"/>
</dbReference>
<comment type="similarity">
    <text evidence="6">Belongs to the protein kinase superfamily. STE Ser/Thr protein kinase family. MAP kinase kinase subfamily.</text>
</comment>
<evidence type="ECO:0000259" key="12">
    <source>
        <dbReference type="PROSITE" id="PS50011"/>
    </source>
</evidence>
<comment type="catalytic activity">
    <reaction evidence="9">
        <text>L-threonyl-[protein] + ATP = O-phospho-L-threonyl-[protein] + ADP + H(+)</text>
        <dbReference type="Rhea" id="RHEA:46608"/>
        <dbReference type="Rhea" id="RHEA-COMP:11060"/>
        <dbReference type="Rhea" id="RHEA-COMP:11605"/>
        <dbReference type="ChEBI" id="CHEBI:15378"/>
        <dbReference type="ChEBI" id="CHEBI:30013"/>
        <dbReference type="ChEBI" id="CHEBI:30616"/>
        <dbReference type="ChEBI" id="CHEBI:61977"/>
        <dbReference type="ChEBI" id="CHEBI:456216"/>
        <dbReference type="EC" id="2.7.12.2"/>
    </reaction>
</comment>
<dbReference type="PANTHER" id="PTHR45707">
    <property type="entry name" value="C2 CALCIUM/LIPID-BINDING PLANT PHOSPHORIBOSYLTRANSFERASE FAMILY PROTEIN"/>
    <property type="match status" value="1"/>
</dbReference>
<dbReference type="GO" id="GO:0004708">
    <property type="term" value="F:MAP kinase kinase activity"/>
    <property type="evidence" value="ECO:0007669"/>
    <property type="project" value="UniProtKB-EC"/>
</dbReference>
<feature type="domain" description="Protein kinase" evidence="12">
    <location>
        <begin position="326"/>
        <end position="584"/>
    </location>
</feature>
<protein>
    <recommendedName>
        <fullName evidence="7">mitogen-activated protein kinase kinase</fullName>
        <ecNumber evidence="7">2.7.12.2</ecNumber>
    </recommendedName>
</protein>
<dbReference type="FunFam" id="1.10.510.10:FF:000625">
    <property type="entry name" value="Cysteine-rich receptor-like protein kinase 6"/>
    <property type="match status" value="1"/>
</dbReference>
<dbReference type="PROSITE" id="PS50011">
    <property type="entry name" value="PROTEIN_KINASE_DOM"/>
    <property type="match status" value="2"/>
</dbReference>
<reference evidence="13 14" key="1">
    <citation type="submission" date="2017-09" db="EMBL/GenBank/DDBJ databases">
        <authorList>
            <consortium name="International Durum Wheat Genome Sequencing Consortium (IDWGSC)"/>
            <person name="Milanesi L."/>
        </authorList>
    </citation>
    <scope>NUCLEOTIDE SEQUENCE [LARGE SCALE GENOMIC DNA]</scope>
    <source>
        <strain evidence="14">cv. Svevo</strain>
    </source>
</reference>
<evidence type="ECO:0000256" key="9">
    <source>
        <dbReference type="ARBA" id="ARBA00049299"/>
    </source>
</evidence>
<evidence type="ECO:0000256" key="7">
    <source>
        <dbReference type="ARBA" id="ARBA00038999"/>
    </source>
</evidence>